<reference evidence="2 3" key="1">
    <citation type="submission" date="2019-09" db="EMBL/GenBank/DDBJ databases">
        <authorList>
            <person name="Chandra G."/>
            <person name="Truman W A."/>
        </authorList>
    </citation>
    <scope>NUCLEOTIDE SEQUENCE [LARGE SCALE GENOMIC DNA]</scope>
    <source>
        <strain evidence="2">PS880</strain>
    </source>
</reference>
<accession>A0A5E7N437</accession>
<feature type="region of interest" description="Disordered" evidence="1">
    <location>
        <begin position="196"/>
        <end position="223"/>
    </location>
</feature>
<name>A0A5E7N437_PSEFL</name>
<dbReference type="RefSeq" id="WP_150781435.1">
    <property type="nucleotide sequence ID" value="NZ_CABVIH010000023.1"/>
</dbReference>
<evidence type="ECO:0000256" key="1">
    <source>
        <dbReference type="SAM" id="MobiDB-lite"/>
    </source>
</evidence>
<dbReference type="EMBL" id="CABVIH010000023">
    <property type="protein sequence ID" value="VVP31841.1"/>
    <property type="molecule type" value="Genomic_DNA"/>
</dbReference>
<dbReference type="OrthoDB" id="256590at2"/>
<evidence type="ECO:0000313" key="3">
    <source>
        <dbReference type="Proteomes" id="UP000375525"/>
    </source>
</evidence>
<feature type="compositionally biased region" description="Polar residues" evidence="1">
    <location>
        <begin position="197"/>
        <end position="221"/>
    </location>
</feature>
<dbReference type="AlphaFoldDB" id="A0A5E7N437"/>
<protein>
    <submittedName>
        <fullName evidence="2">Uncharacterized protein</fullName>
    </submittedName>
</protein>
<organism evidence="2 3">
    <name type="scientific">Pseudomonas fluorescens</name>
    <dbReference type="NCBI Taxonomy" id="294"/>
    <lineage>
        <taxon>Bacteria</taxon>
        <taxon>Pseudomonadati</taxon>
        <taxon>Pseudomonadota</taxon>
        <taxon>Gammaproteobacteria</taxon>
        <taxon>Pseudomonadales</taxon>
        <taxon>Pseudomonadaceae</taxon>
        <taxon>Pseudomonas</taxon>
    </lineage>
</organism>
<evidence type="ECO:0000313" key="2">
    <source>
        <dbReference type="EMBL" id="VVP31841.1"/>
    </source>
</evidence>
<proteinExistence type="predicted"/>
<sequence>MQSKSEEVSTAGPASNECKPSELGAPAASIGLDVWLQVAETNPDLTKSFSKGGFQGTAVSPAYQAMRATQIFGPHGLGWGTELISESYVEGGPLGFDKDGRMLGREIIHKVYLELWYIYKGKRGSIKQFGATSFLSRDAYGTISSDEDHAKKSITDATSKCLSLLGFSADVYMGKFDDHKYVSGLKAKMEAAGNPATGLTSTGNATPSAPQSQQNEANPSQVGAEYSPRYLSYKARFIELADNNQQVKDIPGVRAQIQQDPGLTKMEIQTLLQSPLLRIADASPEPVQSGAGANAAASIFI</sequence>
<dbReference type="Proteomes" id="UP000375525">
    <property type="component" value="Unassembled WGS sequence"/>
</dbReference>
<feature type="region of interest" description="Disordered" evidence="1">
    <location>
        <begin position="1"/>
        <end position="22"/>
    </location>
</feature>
<gene>
    <name evidence="2" type="ORF">PS880_04382</name>
</gene>